<dbReference type="AlphaFoldDB" id="B4JT82"/>
<feature type="compositionally biased region" description="Polar residues" evidence="6">
    <location>
        <begin position="224"/>
        <end position="233"/>
    </location>
</feature>
<feature type="transmembrane region" description="Helical" evidence="7">
    <location>
        <begin position="95"/>
        <end position="126"/>
    </location>
</feature>
<dbReference type="OrthoDB" id="6423876at2759"/>
<protein>
    <submittedName>
        <fullName evidence="8">GH23571</fullName>
    </submittedName>
</protein>
<keyword evidence="9" id="KW-1185">Reference proteome</keyword>
<dbReference type="OMA" id="DEFRGHC"/>
<dbReference type="PANTHER" id="PTHR31872">
    <property type="entry name" value="TRANSMEMBRANE PROTEIN 179"/>
    <property type="match status" value="1"/>
</dbReference>
<sequence length="233" mass="25792">MALANVLLLSQISGHVLLLILSLCIVLPLSINLSQFCGHCLLFTTGKWRVSDGMFDVHWASDGFCTFPLITGVFLFTISLVQIYRYVRMKDEESFIALFVDVVLGIWMLAMSILSAIFITLGFIVWCDGISERFPSCETAAGQNIILGDKEKINTSGFYIEMGTTQFGAWGAFAISVGIGVIALLKLIHNHQVRNIKVSMYLERQRLVNQQQFDGRSTPPLASGATSDSDQNK</sequence>
<proteinExistence type="inferred from homology"/>
<dbReference type="PhylomeDB" id="B4JT82"/>
<feature type="transmembrane region" description="Helical" evidence="7">
    <location>
        <begin position="167"/>
        <end position="188"/>
    </location>
</feature>
<dbReference type="InParanoid" id="B4JT82"/>
<dbReference type="EMBL" id="CH916373">
    <property type="protein sequence ID" value="EDV94972.1"/>
    <property type="molecule type" value="Genomic_DNA"/>
</dbReference>
<evidence type="ECO:0000256" key="2">
    <source>
        <dbReference type="ARBA" id="ARBA00022692"/>
    </source>
</evidence>
<dbReference type="PANTHER" id="PTHR31872:SF4">
    <property type="entry name" value="TRANSMEMBRANE PROTEIN 179"/>
    <property type="match status" value="1"/>
</dbReference>
<name>B4JT82_DROGR</name>
<dbReference type="InterPro" id="IPR029673">
    <property type="entry name" value="TMEM179"/>
</dbReference>
<reference evidence="8 9" key="1">
    <citation type="journal article" date="2007" name="Nature">
        <title>Evolution of genes and genomes on the Drosophila phylogeny.</title>
        <authorList>
            <consortium name="Drosophila 12 Genomes Consortium"/>
            <person name="Clark A.G."/>
            <person name="Eisen M.B."/>
            <person name="Smith D.R."/>
            <person name="Bergman C.M."/>
            <person name="Oliver B."/>
            <person name="Markow T.A."/>
            <person name="Kaufman T.C."/>
            <person name="Kellis M."/>
            <person name="Gelbart W."/>
            <person name="Iyer V.N."/>
            <person name="Pollard D.A."/>
            <person name="Sackton T.B."/>
            <person name="Larracuente A.M."/>
            <person name="Singh N.D."/>
            <person name="Abad J.P."/>
            <person name="Abt D.N."/>
            <person name="Adryan B."/>
            <person name="Aguade M."/>
            <person name="Akashi H."/>
            <person name="Anderson W.W."/>
            <person name="Aquadro C.F."/>
            <person name="Ardell D.H."/>
            <person name="Arguello R."/>
            <person name="Artieri C.G."/>
            <person name="Barbash D.A."/>
            <person name="Barker D."/>
            <person name="Barsanti P."/>
            <person name="Batterham P."/>
            <person name="Batzoglou S."/>
            <person name="Begun D."/>
            <person name="Bhutkar A."/>
            <person name="Blanco E."/>
            <person name="Bosak S.A."/>
            <person name="Bradley R.K."/>
            <person name="Brand A.D."/>
            <person name="Brent M.R."/>
            <person name="Brooks A.N."/>
            <person name="Brown R.H."/>
            <person name="Butlin R.K."/>
            <person name="Caggese C."/>
            <person name="Calvi B.R."/>
            <person name="Bernardo de Carvalho A."/>
            <person name="Caspi A."/>
            <person name="Castrezana S."/>
            <person name="Celniker S.E."/>
            <person name="Chang J.L."/>
            <person name="Chapple C."/>
            <person name="Chatterji S."/>
            <person name="Chinwalla A."/>
            <person name="Civetta A."/>
            <person name="Clifton S.W."/>
            <person name="Comeron J.M."/>
            <person name="Costello J.C."/>
            <person name="Coyne J.A."/>
            <person name="Daub J."/>
            <person name="David R.G."/>
            <person name="Delcher A.L."/>
            <person name="Delehaunty K."/>
            <person name="Do C.B."/>
            <person name="Ebling H."/>
            <person name="Edwards K."/>
            <person name="Eickbush T."/>
            <person name="Evans J.D."/>
            <person name="Filipski A."/>
            <person name="Findeiss S."/>
            <person name="Freyhult E."/>
            <person name="Fulton L."/>
            <person name="Fulton R."/>
            <person name="Garcia A.C."/>
            <person name="Gardiner A."/>
            <person name="Garfield D.A."/>
            <person name="Garvin B.E."/>
            <person name="Gibson G."/>
            <person name="Gilbert D."/>
            <person name="Gnerre S."/>
            <person name="Godfrey J."/>
            <person name="Good R."/>
            <person name="Gotea V."/>
            <person name="Gravely B."/>
            <person name="Greenberg A.J."/>
            <person name="Griffiths-Jones S."/>
            <person name="Gross S."/>
            <person name="Guigo R."/>
            <person name="Gustafson E.A."/>
            <person name="Haerty W."/>
            <person name="Hahn M.W."/>
            <person name="Halligan D.L."/>
            <person name="Halpern A.L."/>
            <person name="Halter G.M."/>
            <person name="Han M.V."/>
            <person name="Heger A."/>
            <person name="Hillier L."/>
            <person name="Hinrichs A.S."/>
            <person name="Holmes I."/>
            <person name="Hoskins R.A."/>
            <person name="Hubisz M.J."/>
            <person name="Hultmark D."/>
            <person name="Huntley M.A."/>
            <person name="Jaffe D.B."/>
            <person name="Jagadeeshan S."/>
            <person name="Jeck W.R."/>
            <person name="Johnson J."/>
            <person name="Jones C.D."/>
            <person name="Jordan W.C."/>
            <person name="Karpen G.H."/>
            <person name="Kataoka E."/>
            <person name="Keightley P.D."/>
            <person name="Kheradpour P."/>
            <person name="Kirkness E.F."/>
            <person name="Koerich L.B."/>
            <person name="Kristiansen K."/>
            <person name="Kudrna D."/>
            <person name="Kulathinal R.J."/>
            <person name="Kumar S."/>
            <person name="Kwok R."/>
            <person name="Lander E."/>
            <person name="Langley C.H."/>
            <person name="Lapoint R."/>
            <person name="Lazzaro B.P."/>
            <person name="Lee S.J."/>
            <person name="Levesque L."/>
            <person name="Li R."/>
            <person name="Lin C.F."/>
            <person name="Lin M.F."/>
            <person name="Lindblad-Toh K."/>
            <person name="Llopart A."/>
            <person name="Long M."/>
            <person name="Low L."/>
            <person name="Lozovsky E."/>
            <person name="Lu J."/>
            <person name="Luo M."/>
            <person name="Machado C.A."/>
            <person name="Makalowski W."/>
            <person name="Marzo M."/>
            <person name="Matsuda M."/>
            <person name="Matzkin L."/>
            <person name="McAllister B."/>
            <person name="McBride C.S."/>
            <person name="McKernan B."/>
            <person name="McKernan K."/>
            <person name="Mendez-Lago M."/>
            <person name="Minx P."/>
            <person name="Mollenhauer M.U."/>
            <person name="Montooth K."/>
            <person name="Mount S.M."/>
            <person name="Mu X."/>
            <person name="Myers E."/>
            <person name="Negre B."/>
            <person name="Newfeld S."/>
            <person name="Nielsen R."/>
            <person name="Noor M.A."/>
            <person name="O'Grady P."/>
            <person name="Pachter L."/>
            <person name="Papaceit M."/>
            <person name="Parisi M.J."/>
            <person name="Parisi M."/>
            <person name="Parts L."/>
            <person name="Pedersen J.S."/>
            <person name="Pesole G."/>
            <person name="Phillippy A.M."/>
            <person name="Ponting C.P."/>
            <person name="Pop M."/>
            <person name="Porcelli D."/>
            <person name="Powell J.R."/>
            <person name="Prohaska S."/>
            <person name="Pruitt K."/>
            <person name="Puig M."/>
            <person name="Quesneville H."/>
            <person name="Ram K.R."/>
            <person name="Rand D."/>
            <person name="Rasmussen M.D."/>
            <person name="Reed L.K."/>
            <person name="Reenan R."/>
            <person name="Reily A."/>
            <person name="Remington K.A."/>
            <person name="Rieger T.T."/>
            <person name="Ritchie M.G."/>
            <person name="Robin C."/>
            <person name="Rogers Y.H."/>
            <person name="Rohde C."/>
            <person name="Rozas J."/>
            <person name="Rubenfield M.J."/>
            <person name="Ruiz A."/>
            <person name="Russo S."/>
            <person name="Salzberg S.L."/>
            <person name="Sanchez-Gracia A."/>
            <person name="Saranga D.J."/>
            <person name="Sato H."/>
            <person name="Schaeffer S.W."/>
            <person name="Schatz M.C."/>
            <person name="Schlenke T."/>
            <person name="Schwartz R."/>
            <person name="Segarra C."/>
            <person name="Singh R.S."/>
            <person name="Sirot L."/>
            <person name="Sirota M."/>
            <person name="Sisneros N.B."/>
            <person name="Smith C.D."/>
            <person name="Smith T.F."/>
            <person name="Spieth J."/>
            <person name="Stage D.E."/>
            <person name="Stark A."/>
            <person name="Stephan W."/>
            <person name="Strausberg R.L."/>
            <person name="Strempel S."/>
            <person name="Sturgill D."/>
            <person name="Sutton G."/>
            <person name="Sutton G.G."/>
            <person name="Tao W."/>
            <person name="Teichmann S."/>
            <person name="Tobari Y.N."/>
            <person name="Tomimura Y."/>
            <person name="Tsolas J.M."/>
            <person name="Valente V.L."/>
            <person name="Venter E."/>
            <person name="Venter J.C."/>
            <person name="Vicario S."/>
            <person name="Vieira F.G."/>
            <person name="Vilella A.J."/>
            <person name="Villasante A."/>
            <person name="Walenz B."/>
            <person name="Wang J."/>
            <person name="Wasserman M."/>
            <person name="Watts T."/>
            <person name="Wilson D."/>
            <person name="Wilson R.K."/>
            <person name="Wing R.A."/>
            <person name="Wolfner M.F."/>
            <person name="Wong A."/>
            <person name="Wong G.K."/>
            <person name="Wu C.I."/>
            <person name="Wu G."/>
            <person name="Yamamoto D."/>
            <person name="Yang H.P."/>
            <person name="Yang S.P."/>
            <person name="Yorke J.A."/>
            <person name="Yoshida K."/>
            <person name="Zdobnov E."/>
            <person name="Zhang P."/>
            <person name="Zhang Y."/>
            <person name="Zimin A.V."/>
            <person name="Baldwin J."/>
            <person name="Abdouelleil A."/>
            <person name="Abdulkadir J."/>
            <person name="Abebe A."/>
            <person name="Abera B."/>
            <person name="Abreu J."/>
            <person name="Acer S.C."/>
            <person name="Aftuck L."/>
            <person name="Alexander A."/>
            <person name="An P."/>
            <person name="Anderson E."/>
            <person name="Anderson S."/>
            <person name="Arachi H."/>
            <person name="Azer M."/>
            <person name="Bachantsang P."/>
            <person name="Barry A."/>
            <person name="Bayul T."/>
            <person name="Berlin A."/>
            <person name="Bessette D."/>
            <person name="Bloom T."/>
            <person name="Blye J."/>
            <person name="Boguslavskiy L."/>
            <person name="Bonnet C."/>
            <person name="Boukhgalter B."/>
            <person name="Bourzgui I."/>
            <person name="Brown A."/>
            <person name="Cahill P."/>
            <person name="Channer S."/>
            <person name="Cheshatsang Y."/>
            <person name="Chuda L."/>
            <person name="Citroen M."/>
            <person name="Collymore A."/>
            <person name="Cooke P."/>
            <person name="Costello M."/>
            <person name="D'Aco K."/>
            <person name="Daza R."/>
            <person name="De Haan G."/>
            <person name="DeGray S."/>
            <person name="DeMaso C."/>
            <person name="Dhargay N."/>
            <person name="Dooley K."/>
            <person name="Dooley E."/>
            <person name="Doricent M."/>
            <person name="Dorje P."/>
            <person name="Dorjee K."/>
            <person name="Dupes A."/>
            <person name="Elong R."/>
            <person name="Falk J."/>
            <person name="Farina A."/>
            <person name="Faro S."/>
            <person name="Ferguson D."/>
            <person name="Fisher S."/>
            <person name="Foley C.D."/>
            <person name="Franke A."/>
            <person name="Friedrich D."/>
            <person name="Gadbois L."/>
            <person name="Gearin G."/>
            <person name="Gearin C.R."/>
            <person name="Giannoukos G."/>
            <person name="Goode T."/>
            <person name="Graham J."/>
            <person name="Grandbois E."/>
            <person name="Grewal S."/>
            <person name="Gyaltsen K."/>
            <person name="Hafez N."/>
            <person name="Hagos B."/>
            <person name="Hall J."/>
            <person name="Henson C."/>
            <person name="Hollinger A."/>
            <person name="Honan T."/>
            <person name="Huard M.D."/>
            <person name="Hughes L."/>
            <person name="Hurhula B."/>
            <person name="Husby M.E."/>
            <person name="Kamat A."/>
            <person name="Kanga B."/>
            <person name="Kashin S."/>
            <person name="Khazanovich D."/>
            <person name="Kisner P."/>
            <person name="Lance K."/>
            <person name="Lara M."/>
            <person name="Lee W."/>
            <person name="Lennon N."/>
            <person name="Letendre F."/>
            <person name="LeVine R."/>
            <person name="Lipovsky A."/>
            <person name="Liu X."/>
            <person name="Liu J."/>
            <person name="Liu S."/>
            <person name="Lokyitsang T."/>
            <person name="Lokyitsang Y."/>
            <person name="Lubonja R."/>
            <person name="Lui A."/>
            <person name="MacDonald P."/>
            <person name="Magnisalis V."/>
            <person name="Maru K."/>
            <person name="Matthews C."/>
            <person name="McCusker W."/>
            <person name="McDonough S."/>
            <person name="Mehta T."/>
            <person name="Meldrim J."/>
            <person name="Meneus L."/>
            <person name="Mihai O."/>
            <person name="Mihalev A."/>
            <person name="Mihova T."/>
            <person name="Mittelman R."/>
            <person name="Mlenga V."/>
            <person name="Montmayeur A."/>
            <person name="Mulrain L."/>
            <person name="Navidi A."/>
            <person name="Naylor J."/>
            <person name="Negash T."/>
            <person name="Nguyen T."/>
            <person name="Nguyen N."/>
            <person name="Nicol R."/>
            <person name="Norbu C."/>
            <person name="Norbu N."/>
            <person name="Novod N."/>
            <person name="O'Neill B."/>
            <person name="Osman S."/>
            <person name="Markiewicz E."/>
            <person name="Oyono O.L."/>
            <person name="Patti C."/>
            <person name="Phunkhang P."/>
            <person name="Pierre F."/>
            <person name="Priest M."/>
            <person name="Raghuraman S."/>
            <person name="Rege F."/>
            <person name="Reyes R."/>
            <person name="Rise C."/>
            <person name="Rogov P."/>
            <person name="Ross K."/>
            <person name="Ryan E."/>
            <person name="Settipalli S."/>
            <person name="Shea T."/>
            <person name="Sherpa N."/>
            <person name="Shi L."/>
            <person name="Shih D."/>
            <person name="Sparrow T."/>
            <person name="Spaulding J."/>
            <person name="Stalker J."/>
            <person name="Stange-Thomann N."/>
            <person name="Stavropoulos S."/>
            <person name="Stone C."/>
            <person name="Strader C."/>
            <person name="Tesfaye S."/>
            <person name="Thomson T."/>
            <person name="Thoulutsang Y."/>
            <person name="Thoulutsang D."/>
            <person name="Topham K."/>
            <person name="Topping I."/>
            <person name="Tsamla T."/>
            <person name="Vassiliev H."/>
            <person name="Vo A."/>
            <person name="Wangchuk T."/>
            <person name="Wangdi T."/>
            <person name="Weiand M."/>
            <person name="Wilkinson J."/>
            <person name="Wilson A."/>
            <person name="Yadav S."/>
            <person name="Young G."/>
            <person name="Yu Q."/>
            <person name="Zembek L."/>
            <person name="Zhong D."/>
            <person name="Zimmer A."/>
            <person name="Zwirko Z."/>
            <person name="Jaffe D.B."/>
            <person name="Alvarez P."/>
            <person name="Brockman W."/>
            <person name="Butler J."/>
            <person name="Chin C."/>
            <person name="Gnerre S."/>
            <person name="Grabherr M."/>
            <person name="Kleber M."/>
            <person name="Mauceli E."/>
            <person name="MacCallum I."/>
        </authorList>
    </citation>
    <scope>NUCLEOTIDE SEQUENCE [LARGE SCALE GENOMIC DNA]</scope>
    <source>
        <strain evidence="9">Tucson 15287-2541.00</strain>
    </source>
</reference>
<evidence type="ECO:0000256" key="3">
    <source>
        <dbReference type="ARBA" id="ARBA00022989"/>
    </source>
</evidence>
<evidence type="ECO:0000256" key="4">
    <source>
        <dbReference type="ARBA" id="ARBA00023136"/>
    </source>
</evidence>
<dbReference type="HOGENOM" id="CLU_103794_1_0_1"/>
<dbReference type="eggNOG" id="ENOG502QW4U">
    <property type="taxonomic scope" value="Eukaryota"/>
</dbReference>
<dbReference type="Pfam" id="PF26158">
    <property type="entry name" value="Claudin_TMEM179-179B"/>
    <property type="match status" value="1"/>
</dbReference>
<comment type="subcellular location">
    <subcellularLocation>
        <location evidence="1">Membrane</location>
        <topology evidence="1">Multi-pass membrane protein</topology>
    </subcellularLocation>
</comment>
<keyword evidence="2 7" id="KW-0812">Transmembrane</keyword>
<organism evidence="9">
    <name type="scientific">Drosophila grimshawi</name>
    <name type="common">Hawaiian fruit fly</name>
    <name type="synonym">Idiomyia grimshawi</name>
    <dbReference type="NCBI Taxonomy" id="7222"/>
    <lineage>
        <taxon>Eukaryota</taxon>
        <taxon>Metazoa</taxon>
        <taxon>Ecdysozoa</taxon>
        <taxon>Arthropoda</taxon>
        <taxon>Hexapoda</taxon>
        <taxon>Insecta</taxon>
        <taxon>Pterygota</taxon>
        <taxon>Neoptera</taxon>
        <taxon>Endopterygota</taxon>
        <taxon>Diptera</taxon>
        <taxon>Brachycera</taxon>
        <taxon>Muscomorpha</taxon>
        <taxon>Ephydroidea</taxon>
        <taxon>Drosophilidae</taxon>
        <taxon>Drosophila</taxon>
        <taxon>Hawaiian Drosophila</taxon>
    </lineage>
</organism>
<evidence type="ECO:0000256" key="6">
    <source>
        <dbReference type="SAM" id="MobiDB-lite"/>
    </source>
</evidence>
<feature type="transmembrane region" description="Helical" evidence="7">
    <location>
        <begin position="12"/>
        <end position="31"/>
    </location>
</feature>
<dbReference type="KEGG" id="dgr:6568010"/>
<keyword evidence="4 7" id="KW-0472">Membrane</keyword>
<evidence type="ECO:0000313" key="8">
    <source>
        <dbReference type="EMBL" id="EDV94972.1"/>
    </source>
</evidence>
<comment type="similarity">
    <text evidence="5">Belongs to the TMEM179 family.</text>
</comment>
<dbReference type="STRING" id="7222.B4JT82"/>
<accession>B4JT82</accession>
<feature type="region of interest" description="Disordered" evidence="6">
    <location>
        <begin position="213"/>
        <end position="233"/>
    </location>
</feature>
<keyword evidence="3 7" id="KW-1133">Transmembrane helix</keyword>
<evidence type="ECO:0000313" key="9">
    <source>
        <dbReference type="Proteomes" id="UP000001070"/>
    </source>
</evidence>
<evidence type="ECO:0000256" key="7">
    <source>
        <dbReference type="SAM" id="Phobius"/>
    </source>
</evidence>
<evidence type="ECO:0000256" key="1">
    <source>
        <dbReference type="ARBA" id="ARBA00004141"/>
    </source>
</evidence>
<feature type="transmembrane region" description="Helical" evidence="7">
    <location>
        <begin position="59"/>
        <end position="83"/>
    </location>
</feature>
<dbReference type="InterPro" id="IPR059010">
    <property type="entry name" value="TMEM179-179B"/>
</dbReference>
<dbReference type="FunCoup" id="B4JT82">
    <property type="interactions" value="172"/>
</dbReference>
<dbReference type="Proteomes" id="UP000001070">
    <property type="component" value="Unassembled WGS sequence"/>
</dbReference>
<gene>
    <name evidence="8" type="primary">Dgri\GH23571</name>
    <name evidence="8" type="ORF">Dgri_GH23571</name>
</gene>
<evidence type="ECO:0000256" key="5">
    <source>
        <dbReference type="ARBA" id="ARBA00093776"/>
    </source>
</evidence>